<evidence type="ECO:0000256" key="4">
    <source>
        <dbReference type="ARBA" id="ARBA00022989"/>
    </source>
</evidence>
<dbReference type="RefSeq" id="WP_062076125.1">
    <property type="nucleotide sequence ID" value="NZ_BBRC01000017.1"/>
</dbReference>
<dbReference type="GO" id="GO:0051301">
    <property type="term" value="P:cell division"/>
    <property type="evidence" value="ECO:0007669"/>
    <property type="project" value="UniProtKB-KW"/>
</dbReference>
<dbReference type="PANTHER" id="PTHR37820">
    <property type="entry name" value="CELL DIVISION PROTEIN DIVIB"/>
    <property type="match status" value="1"/>
</dbReference>
<evidence type="ECO:0000259" key="7">
    <source>
        <dbReference type="Pfam" id="PF08478"/>
    </source>
</evidence>
<dbReference type="PANTHER" id="PTHR37820:SF1">
    <property type="entry name" value="CELL DIVISION PROTEIN FTSQ"/>
    <property type="match status" value="1"/>
</dbReference>
<dbReference type="GO" id="GO:0005886">
    <property type="term" value="C:plasma membrane"/>
    <property type="evidence" value="ECO:0007669"/>
    <property type="project" value="TreeGrafter"/>
</dbReference>
<keyword evidence="5" id="KW-0131">Cell cycle</keyword>
<sequence length="242" mass="25088">MSERLAERKRTERRRALARFGRWAAVVAVAAGALWAFFMSPLFALDPAKVELSGMSNEIDATAVTGVLASHDGESLALLNVPHVADQLRDIKGVLDAKVERVWPAGLRVTLVARHPVAAIASGTGFALLDADAIQVGLADQAPADLPLVTVPVGDNRVLAAVLEVIRNLPADLLGKVSGIGAQTEDTVSFDLKGGPHVEWGSSGDSALKAQVLEVMLASPSAATAGVIDVSAPTLPITRAAG</sequence>
<evidence type="ECO:0000256" key="1">
    <source>
        <dbReference type="ARBA" id="ARBA00022475"/>
    </source>
</evidence>
<keyword evidence="9" id="KW-1185">Reference proteome</keyword>
<dbReference type="Pfam" id="PF08478">
    <property type="entry name" value="POTRA_1"/>
    <property type="match status" value="1"/>
</dbReference>
<keyword evidence="2 8" id="KW-0132">Cell division</keyword>
<keyword evidence="6" id="KW-0472">Membrane</keyword>
<keyword evidence="4 6" id="KW-1133">Transmembrane helix</keyword>
<gene>
    <name evidence="8" type="ORF">BKA03_001881</name>
</gene>
<dbReference type="EMBL" id="JACBZO010000001">
    <property type="protein sequence ID" value="NYI41762.1"/>
    <property type="molecule type" value="Genomic_DNA"/>
</dbReference>
<dbReference type="InterPro" id="IPR013685">
    <property type="entry name" value="POTRA_FtsQ_type"/>
</dbReference>
<evidence type="ECO:0000313" key="8">
    <source>
        <dbReference type="EMBL" id="NYI41762.1"/>
    </source>
</evidence>
<comment type="caution">
    <text evidence="8">The sequence shown here is derived from an EMBL/GenBank/DDBJ whole genome shotgun (WGS) entry which is preliminary data.</text>
</comment>
<keyword evidence="3 6" id="KW-0812">Transmembrane</keyword>
<protein>
    <submittedName>
        <fullName evidence="8">Cell division protein FtsQ</fullName>
    </submittedName>
</protein>
<accession>A0A7Z0CKD8</accession>
<evidence type="ECO:0000256" key="2">
    <source>
        <dbReference type="ARBA" id="ARBA00022618"/>
    </source>
</evidence>
<dbReference type="InterPro" id="IPR050487">
    <property type="entry name" value="FtsQ_DivIB"/>
</dbReference>
<dbReference type="AlphaFoldDB" id="A0A7Z0CKD8"/>
<evidence type="ECO:0000313" key="9">
    <source>
        <dbReference type="Proteomes" id="UP000547973"/>
    </source>
</evidence>
<dbReference type="Proteomes" id="UP000547973">
    <property type="component" value="Unassembled WGS sequence"/>
</dbReference>
<reference evidence="8 9" key="1">
    <citation type="submission" date="2020-07" db="EMBL/GenBank/DDBJ databases">
        <title>Sequencing the genomes of 1000 actinobacteria strains.</title>
        <authorList>
            <person name="Klenk H.-P."/>
        </authorList>
    </citation>
    <scope>NUCLEOTIDE SEQUENCE [LARGE SCALE GENOMIC DNA]</scope>
    <source>
        <strain evidence="8 9">DSM 19970</strain>
    </source>
</reference>
<evidence type="ECO:0000256" key="6">
    <source>
        <dbReference type="SAM" id="Phobius"/>
    </source>
</evidence>
<keyword evidence="1" id="KW-1003">Cell membrane</keyword>
<dbReference type="OrthoDB" id="4793367at2"/>
<feature type="transmembrane region" description="Helical" evidence="6">
    <location>
        <begin position="20"/>
        <end position="43"/>
    </location>
</feature>
<dbReference type="Gene3D" id="3.10.20.310">
    <property type="entry name" value="membrane protein fhac"/>
    <property type="match status" value="1"/>
</dbReference>
<evidence type="ECO:0000256" key="5">
    <source>
        <dbReference type="ARBA" id="ARBA00023306"/>
    </source>
</evidence>
<name>A0A7Z0CKD8_9MICO</name>
<organism evidence="8 9">
    <name type="scientific">Demequina lutea</name>
    <dbReference type="NCBI Taxonomy" id="431489"/>
    <lineage>
        <taxon>Bacteria</taxon>
        <taxon>Bacillati</taxon>
        <taxon>Actinomycetota</taxon>
        <taxon>Actinomycetes</taxon>
        <taxon>Micrococcales</taxon>
        <taxon>Demequinaceae</taxon>
        <taxon>Demequina</taxon>
    </lineage>
</organism>
<proteinExistence type="predicted"/>
<evidence type="ECO:0000256" key="3">
    <source>
        <dbReference type="ARBA" id="ARBA00022692"/>
    </source>
</evidence>
<feature type="domain" description="POTRA" evidence="7">
    <location>
        <begin position="48"/>
        <end position="112"/>
    </location>
</feature>